<reference evidence="2" key="1">
    <citation type="submission" date="2016-10" db="EMBL/GenBank/DDBJ databases">
        <authorList>
            <person name="Jeantristanb JTB J.-T."/>
            <person name="Ricardo R."/>
        </authorList>
    </citation>
    <scope>NUCLEOTIDE SEQUENCE [LARGE SCALE GENOMIC DNA]</scope>
</reference>
<keyword evidence="2" id="KW-1185">Reference proteome</keyword>
<evidence type="ECO:0000313" key="1">
    <source>
        <dbReference type="EMBL" id="SDA00823.1"/>
    </source>
</evidence>
<name>A0A2X0KC92_9BASI</name>
<proteinExistence type="predicted"/>
<organism evidence="1 2">
    <name type="scientific">Microbotryum saponariae</name>
    <dbReference type="NCBI Taxonomy" id="289078"/>
    <lineage>
        <taxon>Eukaryota</taxon>
        <taxon>Fungi</taxon>
        <taxon>Dikarya</taxon>
        <taxon>Basidiomycota</taxon>
        <taxon>Pucciniomycotina</taxon>
        <taxon>Microbotryomycetes</taxon>
        <taxon>Microbotryales</taxon>
        <taxon>Microbotryaceae</taxon>
        <taxon>Microbotryum</taxon>
    </lineage>
</organism>
<dbReference type="AlphaFoldDB" id="A0A2X0KC92"/>
<dbReference type="EMBL" id="FMWP01000107">
    <property type="protein sequence ID" value="SDA00823.1"/>
    <property type="molecule type" value="Genomic_DNA"/>
</dbReference>
<protein>
    <submittedName>
        <fullName evidence="1">BZ3500_MvSof-1268-A1-R1_Chr9g10861 protein</fullName>
    </submittedName>
</protein>
<sequence length="103" mass="12098">MSPLLPRGPLDDRTLLQRQGLPTSRHERIILPETVVRAHEILGQQRRFLPNSTFNLIDRPDQIIVDLLADYRIMLVLGMLLHKLPHPRRRRDQSTIRASFDQF</sequence>
<evidence type="ECO:0000313" key="2">
    <source>
        <dbReference type="Proteomes" id="UP000249723"/>
    </source>
</evidence>
<dbReference type="Proteomes" id="UP000249723">
    <property type="component" value="Unassembled WGS sequence"/>
</dbReference>
<accession>A0A2X0KC92</accession>
<gene>
    <name evidence="1" type="ORF">BZ3500_MVSOF-1268-A1-R1_CHR9G10861</name>
</gene>